<dbReference type="Gene3D" id="3.10.20.310">
    <property type="entry name" value="membrane protein fhac"/>
    <property type="match status" value="1"/>
</dbReference>
<evidence type="ECO:0000259" key="10">
    <source>
        <dbReference type="PROSITE" id="PS51779"/>
    </source>
</evidence>
<comment type="subcellular location">
    <subcellularLocation>
        <location evidence="1">Membrane</location>
    </subcellularLocation>
</comment>
<feature type="domain" description="POTRA" evidence="10">
    <location>
        <begin position="208"/>
        <end position="277"/>
    </location>
</feature>
<evidence type="ECO:0000256" key="7">
    <source>
        <dbReference type="ARBA" id="ARBA00023306"/>
    </source>
</evidence>
<evidence type="ECO:0000256" key="3">
    <source>
        <dbReference type="ARBA" id="ARBA00022618"/>
    </source>
</evidence>
<evidence type="ECO:0000256" key="4">
    <source>
        <dbReference type="ARBA" id="ARBA00022692"/>
    </source>
</evidence>
<feature type="transmembrane region" description="Helical" evidence="9">
    <location>
        <begin position="185"/>
        <end position="208"/>
    </location>
</feature>
<organism evidence="11 12">
    <name type="scientific">Ruminococcus intestinalis</name>
    <dbReference type="NCBI Taxonomy" id="2763066"/>
    <lineage>
        <taxon>Bacteria</taxon>
        <taxon>Bacillati</taxon>
        <taxon>Bacillota</taxon>
        <taxon>Clostridia</taxon>
        <taxon>Eubacteriales</taxon>
        <taxon>Oscillospiraceae</taxon>
        <taxon>Ruminococcus</taxon>
    </lineage>
</organism>
<dbReference type="PROSITE" id="PS51779">
    <property type="entry name" value="POTRA"/>
    <property type="match status" value="1"/>
</dbReference>
<feature type="compositionally biased region" description="Polar residues" evidence="8">
    <location>
        <begin position="538"/>
        <end position="551"/>
    </location>
</feature>
<evidence type="ECO:0000313" key="11">
    <source>
        <dbReference type="EMBL" id="MBC5728770.1"/>
    </source>
</evidence>
<dbReference type="Pfam" id="PF08478">
    <property type="entry name" value="POTRA_1"/>
    <property type="match status" value="1"/>
</dbReference>
<dbReference type="EMBL" id="JACOPS010000004">
    <property type="protein sequence ID" value="MBC5728770.1"/>
    <property type="molecule type" value="Genomic_DNA"/>
</dbReference>
<feature type="region of interest" description="Disordered" evidence="8">
    <location>
        <begin position="1"/>
        <end position="101"/>
    </location>
</feature>
<evidence type="ECO:0000256" key="1">
    <source>
        <dbReference type="ARBA" id="ARBA00004370"/>
    </source>
</evidence>
<dbReference type="PANTHER" id="PTHR37820">
    <property type="entry name" value="CELL DIVISION PROTEIN DIVIB"/>
    <property type="match status" value="1"/>
</dbReference>
<name>A0ABR7HMK1_9FIRM</name>
<keyword evidence="4 9" id="KW-0812">Transmembrane</keyword>
<comment type="caution">
    <text evidence="11">The sequence shown here is derived from an EMBL/GenBank/DDBJ whole genome shotgun (WGS) entry which is preliminary data.</text>
</comment>
<reference evidence="11 12" key="1">
    <citation type="submission" date="2020-08" db="EMBL/GenBank/DDBJ databases">
        <title>Genome public.</title>
        <authorList>
            <person name="Liu C."/>
            <person name="Sun Q."/>
        </authorList>
    </citation>
    <scope>NUCLEOTIDE SEQUENCE [LARGE SCALE GENOMIC DNA]</scope>
    <source>
        <strain evidence="11 12">NSJ-71</strain>
    </source>
</reference>
<feature type="region of interest" description="Disordered" evidence="8">
    <location>
        <begin position="507"/>
        <end position="551"/>
    </location>
</feature>
<protein>
    <submittedName>
        <fullName evidence="11">FtsQ-type POTRA domain-containing protein</fullName>
    </submittedName>
</protein>
<dbReference type="PANTHER" id="PTHR37820:SF1">
    <property type="entry name" value="CELL DIVISION PROTEIN FTSQ"/>
    <property type="match status" value="1"/>
</dbReference>
<keyword evidence="6 9" id="KW-0472">Membrane</keyword>
<accession>A0ABR7HMK1</accession>
<feature type="compositionally biased region" description="Basic and acidic residues" evidence="8">
    <location>
        <begin position="24"/>
        <end position="65"/>
    </location>
</feature>
<evidence type="ECO:0000256" key="5">
    <source>
        <dbReference type="ARBA" id="ARBA00022989"/>
    </source>
</evidence>
<dbReference type="Proteomes" id="UP000636755">
    <property type="component" value="Unassembled WGS sequence"/>
</dbReference>
<keyword evidence="5 9" id="KW-1133">Transmembrane helix</keyword>
<dbReference type="InterPro" id="IPR013685">
    <property type="entry name" value="POTRA_FtsQ_type"/>
</dbReference>
<keyword evidence="3" id="KW-0132">Cell division</keyword>
<dbReference type="InterPro" id="IPR005548">
    <property type="entry name" value="Cell_div_FtsQ/DivIB_C"/>
</dbReference>
<evidence type="ECO:0000313" key="12">
    <source>
        <dbReference type="Proteomes" id="UP000636755"/>
    </source>
</evidence>
<keyword evidence="2" id="KW-1003">Cell membrane</keyword>
<feature type="compositionally biased region" description="Basic and acidic residues" evidence="8">
    <location>
        <begin position="87"/>
        <end position="101"/>
    </location>
</feature>
<feature type="compositionally biased region" description="Basic and acidic residues" evidence="8">
    <location>
        <begin position="1"/>
        <end position="15"/>
    </location>
</feature>
<dbReference type="Pfam" id="PF03799">
    <property type="entry name" value="FtsQ_DivIB_C"/>
    <property type="match status" value="1"/>
</dbReference>
<evidence type="ECO:0000256" key="2">
    <source>
        <dbReference type="ARBA" id="ARBA00022475"/>
    </source>
</evidence>
<dbReference type="RefSeq" id="WP_186935837.1">
    <property type="nucleotide sequence ID" value="NZ_JACOPS010000004.1"/>
</dbReference>
<keyword evidence="7" id="KW-0131">Cell cycle</keyword>
<feature type="compositionally biased region" description="Low complexity" evidence="8">
    <location>
        <begin position="507"/>
        <end position="533"/>
    </location>
</feature>
<dbReference type="InterPro" id="IPR050487">
    <property type="entry name" value="FtsQ_DivIB"/>
</dbReference>
<sequence length="551" mass="60668">MAEDKRKELSAEERRKIGKQRKQAAKEAQKYRKNREKAVKSSAKQENKDSAKKQNEPKKQGENKKPKTAPSKKNYNAQKAKATKNNIKSEKKTENKSHSKIEEKLNEQMKKQRDDLSQEERFIRKSEKKIKNLKPRAYDDGFYIDEFGERQKQQRVAQSIHEQENEKVKRLKKPMTSNQIKKRRIMASTITCGVVLLIGVILSLTVLFKTEKIEVEGNSFYSEDQILSYANVALQSNIFVGKMTATPDKIAEKLPYVESAKVDFVVPDTIKITITDAVPSYVIMNDGKFLLISSKGRILDVMADNSSNYPVLSSSSLKNTTVGEYVSYSDENVPVILEEISDSLSKNEFKGITGIDVTNTANIQLVYDNRIAVIIGLPEDIDYKIRTAMAIITEKLDPNKTGAIYGTLDVSSCSTTKTSRFNPNETIAVTTAPVGTTIASQAADNTSPAVTTPPATLATNSNGNYVGSIPATGTDIGNGIVAFDTDGDGIAECFDTDGDGYADVYGSLNSSGSNGSDNSSDSYSDGSDGYNSGEPSEDYSTQYDDPNNSYL</sequence>
<evidence type="ECO:0000256" key="9">
    <source>
        <dbReference type="SAM" id="Phobius"/>
    </source>
</evidence>
<keyword evidence="12" id="KW-1185">Reference proteome</keyword>
<evidence type="ECO:0000256" key="8">
    <source>
        <dbReference type="SAM" id="MobiDB-lite"/>
    </source>
</evidence>
<dbReference type="InterPro" id="IPR034746">
    <property type="entry name" value="POTRA"/>
</dbReference>
<gene>
    <name evidence="11" type="ORF">H8R91_09630</name>
</gene>
<evidence type="ECO:0000256" key="6">
    <source>
        <dbReference type="ARBA" id="ARBA00023136"/>
    </source>
</evidence>
<proteinExistence type="predicted"/>